<evidence type="ECO:0000256" key="2">
    <source>
        <dbReference type="ARBA" id="ARBA00022630"/>
    </source>
</evidence>
<dbReference type="SUPFAM" id="SSF52343">
    <property type="entry name" value="Ferredoxin reductase-like, C-terminal NADP-linked domain"/>
    <property type="match status" value="1"/>
</dbReference>
<evidence type="ECO:0000313" key="12">
    <source>
        <dbReference type="EMBL" id="SFQ59799.1"/>
    </source>
</evidence>
<evidence type="ECO:0000313" key="13">
    <source>
        <dbReference type="Proteomes" id="UP000243106"/>
    </source>
</evidence>
<evidence type="ECO:0000256" key="6">
    <source>
        <dbReference type="ARBA" id="ARBA00023002"/>
    </source>
</evidence>
<keyword evidence="6" id="KW-0560">Oxidoreductase</keyword>
<dbReference type="InterPro" id="IPR001041">
    <property type="entry name" value="2Fe-2S_ferredoxin-type"/>
</dbReference>
<protein>
    <submittedName>
        <fullName evidence="12">Ferredoxin-NADP reductase</fullName>
    </submittedName>
</protein>
<evidence type="ECO:0000256" key="5">
    <source>
        <dbReference type="ARBA" id="ARBA00022827"/>
    </source>
</evidence>
<evidence type="ECO:0000256" key="9">
    <source>
        <dbReference type="ARBA" id="ARBA00061434"/>
    </source>
</evidence>
<dbReference type="InterPro" id="IPR039261">
    <property type="entry name" value="FNR_nucleotide-bd"/>
</dbReference>
<keyword evidence="4" id="KW-0479">Metal-binding</keyword>
<dbReference type="PANTHER" id="PTHR47354">
    <property type="entry name" value="NADH OXIDOREDUCTASE HCR"/>
    <property type="match status" value="1"/>
</dbReference>
<reference evidence="13" key="1">
    <citation type="submission" date="2016-10" db="EMBL/GenBank/DDBJ databases">
        <authorList>
            <person name="Varghese N."/>
            <person name="Submissions S."/>
        </authorList>
    </citation>
    <scope>NUCLEOTIDE SEQUENCE [LARGE SCALE GENOMIC DNA]</scope>
    <source>
        <strain evidence="13">JCM 10271</strain>
    </source>
</reference>
<dbReference type="RefSeq" id="WP_093014150.1">
    <property type="nucleotide sequence ID" value="NZ_FOXV01000012.1"/>
</dbReference>
<keyword evidence="7" id="KW-0408">Iron</keyword>
<dbReference type="EMBL" id="FOXV01000012">
    <property type="protein sequence ID" value="SFQ59799.1"/>
    <property type="molecule type" value="Genomic_DNA"/>
</dbReference>
<sequence length="349" mass="38603">MSEYWTDTEELICTMVVPEAPNVKTFAFRAASGKPFRYKPGQFITLEVPVKGGPIHRTYTLSSTPSRPLTISVTIKCQPDSIGTRWMFDNLGPGMKMRAFGPAGHFTLDDPEKKFLFIAAGSGITPMMSMASYLYDKGDMPDARLVACARRPSELIFRQRLIHMASRVPGLHLSFAVTEEEPYEVWTGYLGRFNQLMLGLMAPDYLEREVYCCGPEDFMTMVREGLAGLGFDMDHYHQESFEAPVAKAEDVPEFDDTVPQDATEAEVVFSKSGLHVSCHETDTVLSLSRANGLRIPSGCTFGICGTCKIRKTAGEVHMVHNGGISEEDIEEGYILACCSHPIGKVEVDA</sequence>
<gene>
    <name evidence="12" type="ORF">SAMN05421853_11245</name>
</gene>
<keyword evidence="5" id="KW-0274">FAD</keyword>
<dbReference type="AlphaFoldDB" id="A0A1I5ZTJ3"/>
<organism evidence="12 13">
    <name type="scientific">Roseivivax halotolerans</name>
    <dbReference type="NCBI Taxonomy" id="93684"/>
    <lineage>
        <taxon>Bacteria</taxon>
        <taxon>Pseudomonadati</taxon>
        <taxon>Pseudomonadota</taxon>
        <taxon>Alphaproteobacteria</taxon>
        <taxon>Rhodobacterales</taxon>
        <taxon>Roseobacteraceae</taxon>
        <taxon>Roseivivax</taxon>
    </lineage>
</organism>
<evidence type="ECO:0000256" key="4">
    <source>
        <dbReference type="ARBA" id="ARBA00022723"/>
    </source>
</evidence>
<dbReference type="InterPro" id="IPR001433">
    <property type="entry name" value="OxRdtase_FAD/NAD-bd"/>
</dbReference>
<dbReference type="GO" id="GO:0016491">
    <property type="term" value="F:oxidoreductase activity"/>
    <property type="evidence" value="ECO:0007669"/>
    <property type="project" value="UniProtKB-KW"/>
</dbReference>
<evidence type="ECO:0000256" key="3">
    <source>
        <dbReference type="ARBA" id="ARBA00022714"/>
    </source>
</evidence>
<proteinExistence type="inferred from homology"/>
<dbReference type="GO" id="GO:0051537">
    <property type="term" value="F:2 iron, 2 sulfur cluster binding"/>
    <property type="evidence" value="ECO:0007669"/>
    <property type="project" value="UniProtKB-KW"/>
</dbReference>
<comment type="similarity">
    <text evidence="9">In the N-terminal section; belongs to the FAD-binding oxidoreductase type 6 family.</text>
</comment>
<dbReference type="InterPro" id="IPR050415">
    <property type="entry name" value="MRET"/>
</dbReference>
<evidence type="ECO:0000256" key="7">
    <source>
        <dbReference type="ARBA" id="ARBA00023004"/>
    </source>
</evidence>
<evidence type="ECO:0000259" key="10">
    <source>
        <dbReference type="PROSITE" id="PS51085"/>
    </source>
</evidence>
<evidence type="ECO:0000256" key="8">
    <source>
        <dbReference type="ARBA" id="ARBA00023014"/>
    </source>
</evidence>
<dbReference type="SUPFAM" id="SSF63380">
    <property type="entry name" value="Riboflavin synthase domain-like"/>
    <property type="match status" value="1"/>
</dbReference>
<accession>A0A1I5ZTJ3</accession>
<evidence type="ECO:0000256" key="1">
    <source>
        <dbReference type="ARBA" id="ARBA00001974"/>
    </source>
</evidence>
<dbReference type="PRINTS" id="PR00410">
    <property type="entry name" value="PHEHYDRXLASE"/>
</dbReference>
<evidence type="ECO:0000259" key="11">
    <source>
        <dbReference type="PROSITE" id="PS51384"/>
    </source>
</evidence>
<dbReference type="Gene3D" id="3.10.20.30">
    <property type="match status" value="1"/>
</dbReference>
<dbReference type="PROSITE" id="PS00197">
    <property type="entry name" value="2FE2S_FER_1"/>
    <property type="match status" value="1"/>
</dbReference>
<keyword evidence="8" id="KW-0411">Iron-sulfur</keyword>
<dbReference type="InterPro" id="IPR036010">
    <property type="entry name" value="2Fe-2S_ferredoxin-like_sf"/>
</dbReference>
<keyword evidence="13" id="KW-1185">Reference proteome</keyword>
<dbReference type="PANTHER" id="PTHR47354:SF6">
    <property type="entry name" value="NADH OXIDOREDUCTASE HCR"/>
    <property type="match status" value="1"/>
</dbReference>
<feature type="domain" description="FAD-binding FR-type" evidence="11">
    <location>
        <begin position="6"/>
        <end position="109"/>
    </location>
</feature>
<dbReference type="CDD" id="cd00207">
    <property type="entry name" value="fer2"/>
    <property type="match status" value="1"/>
</dbReference>
<dbReference type="Gene3D" id="3.40.50.80">
    <property type="entry name" value="Nucleotide-binding domain of ferredoxin-NADP reductase (FNR) module"/>
    <property type="match status" value="1"/>
</dbReference>
<comment type="cofactor">
    <cofactor evidence="1">
        <name>FAD</name>
        <dbReference type="ChEBI" id="CHEBI:57692"/>
    </cofactor>
</comment>
<dbReference type="InterPro" id="IPR008333">
    <property type="entry name" value="Cbr1-like_FAD-bd_dom"/>
</dbReference>
<dbReference type="PROSITE" id="PS51384">
    <property type="entry name" value="FAD_FR"/>
    <property type="match status" value="1"/>
</dbReference>
<keyword evidence="3" id="KW-0001">2Fe-2S</keyword>
<feature type="domain" description="2Fe-2S ferredoxin-type" evidence="10">
    <location>
        <begin position="265"/>
        <end position="349"/>
    </location>
</feature>
<dbReference type="GO" id="GO:0046872">
    <property type="term" value="F:metal ion binding"/>
    <property type="evidence" value="ECO:0007669"/>
    <property type="project" value="UniProtKB-KW"/>
</dbReference>
<dbReference type="InterPro" id="IPR017938">
    <property type="entry name" value="Riboflavin_synthase-like_b-brl"/>
</dbReference>
<dbReference type="InterPro" id="IPR012675">
    <property type="entry name" value="Beta-grasp_dom_sf"/>
</dbReference>
<dbReference type="Proteomes" id="UP000243106">
    <property type="component" value="Unassembled WGS sequence"/>
</dbReference>
<dbReference type="SUPFAM" id="SSF54292">
    <property type="entry name" value="2Fe-2S ferredoxin-like"/>
    <property type="match status" value="1"/>
</dbReference>
<dbReference type="InterPro" id="IPR017927">
    <property type="entry name" value="FAD-bd_FR_type"/>
</dbReference>
<dbReference type="PROSITE" id="PS51085">
    <property type="entry name" value="2FE2S_FER_2"/>
    <property type="match status" value="1"/>
</dbReference>
<dbReference type="CDD" id="cd06215">
    <property type="entry name" value="FNR_iron_sulfur_binding_1"/>
    <property type="match status" value="1"/>
</dbReference>
<dbReference type="Pfam" id="PF00970">
    <property type="entry name" value="FAD_binding_6"/>
    <property type="match status" value="1"/>
</dbReference>
<dbReference type="STRING" id="93684.SAMN05421853_11245"/>
<keyword evidence="2" id="KW-0285">Flavoprotein</keyword>
<dbReference type="Pfam" id="PF00175">
    <property type="entry name" value="NAD_binding_1"/>
    <property type="match status" value="1"/>
</dbReference>
<name>A0A1I5ZTJ3_9RHOB</name>
<dbReference type="Gene3D" id="2.40.30.10">
    <property type="entry name" value="Translation factors"/>
    <property type="match status" value="1"/>
</dbReference>
<dbReference type="Pfam" id="PF00111">
    <property type="entry name" value="Fer2"/>
    <property type="match status" value="1"/>
</dbReference>
<dbReference type="InterPro" id="IPR006058">
    <property type="entry name" value="2Fe2S_fd_BS"/>
</dbReference>